<proteinExistence type="predicted"/>
<keyword evidence="1" id="KW-0472">Membrane</keyword>
<keyword evidence="3" id="KW-1185">Reference proteome</keyword>
<dbReference type="Gene3D" id="1.10.510.10">
    <property type="entry name" value="Transferase(Phosphotransferase) domain 1"/>
    <property type="match status" value="1"/>
</dbReference>
<organism evidence="2 3">
    <name type="scientific">Lentzea waywayandensis</name>
    <dbReference type="NCBI Taxonomy" id="84724"/>
    <lineage>
        <taxon>Bacteria</taxon>
        <taxon>Bacillati</taxon>
        <taxon>Actinomycetota</taxon>
        <taxon>Actinomycetes</taxon>
        <taxon>Pseudonocardiales</taxon>
        <taxon>Pseudonocardiaceae</taxon>
        <taxon>Lentzea</taxon>
    </lineage>
</organism>
<dbReference type="Proteomes" id="UP000198583">
    <property type="component" value="Unassembled WGS sequence"/>
</dbReference>
<feature type="transmembrane region" description="Helical" evidence="1">
    <location>
        <begin position="675"/>
        <end position="695"/>
    </location>
</feature>
<dbReference type="SUPFAM" id="SSF56112">
    <property type="entry name" value="Protein kinase-like (PK-like)"/>
    <property type="match status" value="1"/>
</dbReference>
<dbReference type="InterPro" id="IPR011009">
    <property type="entry name" value="Kinase-like_dom_sf"/>
</dbReference>
<evidence type="ECO:0000313" key="2">
    <source>
        <dbReference type="EMBL" id="SFR24793.1"/>
    </source>
</evidence>
<protein>
    <recommendedName>
        <fullName evidence="4">Protein kinase domain-containing protein</fullName>
    </recommendedName>
</protein>
<dbReference type="OrthoDB" id="3286496at2"/>
<dbReference type="AlphaFoldDB" id="A0A1I6F4B6"/>
<name>A0A1I6F4B6_9PSEU</name>
<dbReference type="EMBL" id="FOYL01000008">
    <property type="protein sequence ID" value="SFR24793.1"/>
    <property type="molecule type" value="Genomic_DNA"/>
</dbReference>
<evidence type="ECO:0008006" key="4">
    <source>
        <dbReference type="Google" id="ProtNLM"/>
    </source>
</evidence>
<sequence length="697" mass="77634">MTADIDPRFEEAARIEATTRFHEFLVRQKAPANGVWLVKIRIATSRPLSDPVRAKIRESLLDVRGGHRDIRTRVTFTVDPSVPRGCEVRCDAAETGRDEVSEPPPEFDDDDQSELLVLSWGALRFEFVLSASPKWLPFGRPHARDDYGPGVVLPRSMLAVPSGRLLDFRFHNGDLELRRFPHGPHIAVSADDHLLITDQSPHVVGRRGRITFTDVNTGEGCTLDYELQDWLVGQPSVPGEPDHLDGSPHPTVHETGRILLIEPPSTATKPEERLFPVPSSSPERPMRHLVTQVLYSVATEQDRPANRWHVKMYRCATPQHAAQLRRYLRTQAVLIEQVNASVGGTAQAPPWVITPVHVLSGRTGLTGPPQATDLSMPEHEVVSDPENRLSAWFGVADRPQPACFVLVVSPLLTPVGWPRADMRTVAPGVEQLPELRTLAIGLDAMHKRDIAHCDIKPANVCRYLTANNRSGYVLIDGDSVARATAQLPELRFSAAYASPEVLYQRHRMRAPGRERQEIDLREHDRFGFALVVLTAVAGEDRVAPMLTQDDDGRRTVDSPDVVAGALAAYWPEHWRPFARMLAAPFQPSALGGDEWSATKWIDELQSLIRARPSTKDDRPEDEPLPPVGRHARHVDEIRAEVRADATGHKNRVPAVAAAVQRHQMSVARHAYWREVAVRGLLPMAIPLILLFGLLMGR</sequence>
<dbReference type="RefSeq" id="WP_093600896.1">
    <property type="nucleotide sequence ID" value="NZ_FOYL01000008.1"/>
</dbReference>
<keyword evidence="1" id="KW-1133">Transmembrane helix</keyword>
<evidence type="ECO:0000256" key="1">
    <source>
        <dbReference type="SAM" id="Phobius"/>
    </source>
</evidence>
<keyword evidence="1" id="KW-0812">Transmembrane</keyword>
<dbReference type="STRING" id="84724.SAMN04488564_10873"/>
<reference evidence="3" key="1">
    <citation type="submission" date="2016-10" db="EMBL/GenBank/DDBJ databases">
        <authorList>
            <person name="Varghese N."/>
            <person name="Submissions S."/>
        </authorList>
    </citation>
    <scope>NUCLEOTIDE SEQUENCE [LARGE SCALE GENOMIC DNA]</scope>
    <source>
        <strain evidence="3">DSM 44232</strain>
    </source>
</reference>
<accession>A0A1I6F4B6</accession>
<gene>
    <name evidence="2" type="ORF">SAMN04488564_10873</name>
</gene>
<evidence type="ECO:0000313" key="3">
    <source>
        <dbReference type="Proteomes" id="UP000198583"/>
    </source>
</evidence>